<protein>
    <submittedName>
        <fullName evidence="2">Enoyl-CoA hydratase/carnithine racemase</fullName>
    </submittedName>
</protein>
<reference evidence="2 3" key="1">
    <citation type="submission" date="2020-08" db="EMBL/GenBank/DDBJ databases">
        <title>Genomic Encyclopedia of Type Strains, Phase IV (KMG-IV): sequencing the most valuable type-strain genomes for metagenomic binning, comparative biology and taxonomic classification.</title>
        <authorList>
            <person name="Goeker M."/>
        </authorList>
    </citation>
    <scope>NUCLEOTIDE SEQUENCE [LARGE SCALE GENOMIC DNA]</scope>
    <source>
        <strain evidence="2 3">YC6723</strain>
    </source>
</reference>
<name>A0A840F742_9SPHN</name>
<evidence type="ECO:0000313" key="2">
    <source>
        <dbReference type="EMBL" id="MBB4155083.1"/>
    </source>
</evidence>
<dbReference type="Pfam" id="PF00378">
    <property type="entry name" value="ECH_1"/>
    <property type="match status" value="1"/>
</dbReference>
<keyword evidence="3" id="KW-1185">Reference proteome</keyword>
<accession>A0A840F742</accession>
<evidence type="ECO:0000256" key="1">
    <source>
        <dbReference type="ARBA" id="ARBA00005254"/>
    </source>
</evidence>
<dbReference type="Proteomes" id="UP000529795">
    <property type="component" value="Unassembled WGS sequence"/>
</dbReference>
<sequence length="251" mass="27837">MTDFDAYRNKFEMIRLSRDEDGILLMQLHTDGGPLRWSLAPHKELEQAFLDISRDRENQVVIVTGTGEEFSGPAVYGAADRSVAMQVPADDWYWMGVEGKRYVMNMLNIEVPMISAVNGPALRHAIIPVMCDLVLAAHTAAFQDSAHFAGGLVPGDGHGVIFPFLMGTNRGRYFLMTGQRLSAAEAREAGLVNEVLAGDRLMPRAYELAHQLLRTPPLVRRYTRVLLTQRLRAALHDSLGYGFAMEGHAIA</sequence>
<dbReference type="EMBL" id="JACIEV010000009">
    <property type="protein sequence ID" value="MBB4155083.1"/>
    <property type="molecule type" value="Genomic_DNA"/>
</dbReference>
<gene>
    <name evidence="2" type="ORF">GGQ80_003000</name>
</gene>
<dbReference type="RefSeq" id="WP_183986236.1">
    <property type="nucleotide sequence ID" value="NZ_JACIEV010000009.1"/>
</dbReference>
<dbReference type="InterPro" id="IPR001753">
    <property type="entry name" value="Enoyl-CoA_hydra/iso"/>
</dbReference>
<organism evidence="2 3">
    <name type="scientific">Sphingomonas jinjuensis</name>
    <dbReference type="NCBI Taxonomy" id="535907"/>
    <lineage>
        <taxon>Bacteria</taxon>
        <taxon>Pseudomonadati</taxon>
        <taxon>Pseudomonadota</taxon>
        <taxon>Alphaproteobacteria</taxon>
        <taxon>Sphingomonadales</taxon>
        <taxon>Sphingomonadaceae</taxon>
        <taxon>Sphingomonas</taxon>
    </lineage>
</organism>
<dbReference type="Gene3D" id="3.90.226.10">
    <property type="entry name" value="2-enoyl-CoA Hydratase, Chain A, domain 1"/>
    <property type="match status" value="1"/>
</dbReference>
<dbReference type="PANTHER" id="PTHR43802:SF1">
    <property type="entry name" value="IP11341P-RELATED"/>
    <property type="match status" value="1"/>
</dbReference>
<proteinExistence type="inferred from homology"/>
<dbReference type="InterPro" id="IPR029045">
    <property type="entry name" value="ClpP/crotonase-like_dom_sf"/>
</dbReference>
<comment type="caution">
    <text evidence="2">The sequence shown here is derived from an EMBL/GenBank/DDBJ whole genome shotgun (WGS) entry which is preliminary data.</text>
</comment>
<dbReference type="CDD" id="cd06558">
    <property type="entry name" value="crotonase-like"/>
    <property type="match status" value="1"/>
</dbReference>
<dbReference type="AlphaFoldDB" id="A0A840F742"/>
<dbReference type="GO" id="GO:0003824">
    <property type="term" value="F:catalytic activity"/>
    <property type="evidence" value="ECO:0007669"/>
    <property type="project" value="UniProtKB-ARBA"/>
</dbReference>
<dbReference type="SUPFAM" id="SSF52096">
    <property type="entry name" value="ClpP/crotonase"/>
    <property type="match status" value="1"/>
</dbReference>
<dbReference type="PANTHER" id="PTHR43802">
    <property type="entry name" value="ENOYL-COA HYDRATASE"/>
    <property type="match status" value="1"/>
</dbReference>
<comment type="similarity">
    <text evidence="1">Belongs to the enoyl-CoA hydratase/isomerase family.</text>
</comment>
<evidence type="ECO:0000313" key="3">
    <source>
        <dbReference type="Proteomes" id="UP000529795"/>
    </source>
</evidence>